<dbReference type="NCBIfam" id="TIGR01129">
    <property type="entry name" value="secD"/>
    <property type="match status" value="1"/>
</dbReference>
<evidence type="ECO:0000256" key="2">
    <source>
        <dbReference type="ARBA" id="ARBA00022448"/>
    </source>
</evidence>
<comment type="subcellular location">
    <subcellularLocation>
        <location evidence="1 9">Cell membrane</location>
        <topology evidence="1 9">Multi-pass membrane protein</topology>
    </subcellularLocation>
</comment>
<keyword evidence="7 9" id="KW-0811">Translocation</keyword>
<dbReference type="SUPFAM" id="SSF82866">
    <property type="entry name" value="Multidrug efflux transporter AcrB transmembrane domain"/>
    <property type="match status" value="1"/>
</dbReference>
<dbReference type="Pfam" id="PF02355">
    <property type="entry name" value="SecD_SecF_C"/>
    <property type="match status" value="1"/>
</dbReference>
<evidence type="ECO:0000256" key="6">
    <source>
        <dbReference type="ARBA" id="ARBA00022989"/>
    </source>
</evidence>
<dbReference type="NCBIfam" id="TIGR00916">
    <property type="entry name" value="2A0604s01"/>
    <property type="match status" value="1"/>
</dbReference>
<reference evidence="13 14" key="1">
    <citation type="journal article" date="2021" name="Sci. Rep.">
        <title>The distribution of antibiotic resistance genes in chicken gut microbiota commensals.</title>
        <authorList>
            <person name="Juricova H."/>
            <person name="Matiasovicova J."/>
            <person name="Kubasova T."/>
            <person name="Cejkova D."/>
            <person name="Rychlik I."/>
        </authorList>
    </citation>
    <scope>NUCLEOTIDE SEQUENCE [LARGE SCALE GENOMIC DNA]</scope>
    <source>
        <strain evidence="13 14">An431b</strain>
    </source>
</reference>
<dbReference type="Gene3D" id="3.30.70.3400">
    <property type="match status" value="1"/>
</dbReference>
<dbReference type="PANTHER" id="PTHR30081">
    <property type="entry name" value="PROTEIN-EXPORT MEMBRANE PROTEIN SEC"/>
    <property type="match status" value="1"/>
</dbReference>
<dbReference type="InterPro" id="IPR022813">
    <property type="entry name" value="SecD/SecF_arch_bac"/>
</dbReference>
<keyword evidence="2 9" id="KW-0813">Transport</keyword>
<dbReference type="EMBL" id="JACSNV010000003">
    <property type="protein sequence ID" value="MBM6877157.1"/>
    <property type="molecule type" value="Genomic_DNA"/>
</dbReference>
<evidence type="ECO:0000256" key="5">
    <source>
        <dbReference type="ARBA" id="ARBA00022927"/>
    </source>
</evidence>
<evidence type="ECO:0000256" key="8">
    <source>
        <dbReference type="ARBA" id="ARBA00023136"/>
    </source>
</evidence>
<evidence type="ECO:0000256" key="7">
    <source>
        <dbReference type="ARBA" id="ARBA00023010"/>
    </source>
</evidence>
<feature type="transmembrane region" description="Helical" evidence="9">
    <location>
        <begin position="247"/>
        <end position="267"/>
    </location>
</feature>
<evidence type="ECO:0000259" key="11">
    <source>
        <dbReference type="Pfam" id="PF21760"/>
    </source>
</evidence>
<comment type="caution">
    <text evidence="13">The sequence shown here is derived from an EMBL/GenBank/DDBJ whole genome shotgun (WGS) entry which is preliminary data.</text>
</comment>
<evidence type="ECO:0000256" key="9">
    <source>
        <dbReference type="HAMAP-Rule" id="MF_01463"/>
    </source>
</evidence>
<dbReference type="RefSeq" id="WP_205133990.1">
    <property type="nucleotide sequence ID" value="NZ_JACSNT010000011.1"/>
</dbReference>
<comment type="function">
    <text evidence="9">Part of the Sec protein translocase complex. Interacts with the SecYEG preprotein conducting channel. SecDF uses the proton motive force (PMF) to complete protein translocation after the ATP-dependent function of SecA.</text>
</comment>
<feature type="domain" description="Protein export membrane protein SecD/SecF C-terminal" evidence="10">
    <location>
        <begin position="225"/>
        <end position="390"/>
    </location>
</feature>
<accession>A0ABS2G8G6</accession>
<keyword evidence="5 9" id="KW-0653">Protein transport</keyword>
<keyword evidence="4 9" id="KW-0812">Transmembrane</keyword>
<feature type="transmembrane region" description="Helical" evidence="9">
    <location>
        <begin position="274"/>
        <end position="293"/>
    </location>
</feature>
<dbReference type="InterPro" id="IPR055344">
    <property type="entry name" value="SecD_SecF_C_bact"/>
</dbReference>
<comment type="similarity">
    <text evidence="9">Belongs to the SecD/SecF family. SecD subfamily.</text>
</comment>
<gene>
    <name evidence="9 13" type="primary">secD</name>
    <name evidence="13" type="ORF">H9X83_03145</name>
</gene>
<feature type="transmembrane region" description="Helical" evidence="9">
    <location>
        <begin position="299"/>
        <end position="320"/>
    </location>
</feature>
<evidence type="ECO:0000259" key="10">
    <source>
        <dbReference type="Pfam" id="PF02355"/>
    </source>
</evidence>
<feature type="domain" description="SecDF P1 head subdomain" evidence="12">
    <location>
        <begin position="124"/>
        <end position="223"/>
    </location>
</feature>
<comment type="subunit">
    <text evidence="9">Forms a complex with SecF. Part of the essential Sec protein translocation apparatus which comprises SecA, SecYEG and auxiliary proteins SecDF. Other proteins may also be involved.</text>
</comment>
<dbReference type="Gene3D" id="3.30.1360.200">
    <property type="match status" value="1"/>
</dbReference>
<name>A0ABS2G8G6_9FIRM</name>
<dbReference type="InterPro" id="IPR005791">
    <property type="entry name" value="SecD"/>
</dbReference>
<evidence type="ECO:0000256" key="1">
    <source>
        <dbReference type="ARBA" id="ARBA00004651"/>
    </source>
</evidence>
<dbReference type="HAMAP" id="MF_01463_B">
    <property type="entry name" value="SecD_B"/>
    <property type="match status" value="1"/>
</dbReference>
<dbReference type="Pfam" id="PF22599">
    <property type="entry name" value="SecDF_P1_head"/>
    <property type="match status" value="1"/>
</dbReference>
<feature type="domain" description="Protein translocase subunit SecDF P1" evidence="11">
    <location>
        <begin position="64"/>
        <end position="121"/>
    </location>
</feature>
<organism evidence="13 14">
    <name type="scientific">Anaerotignum lactatifermentans</name>
    <dbReference type="NCBI Taxonomy" id="160404"/>
    <lineage>
        <taxon>Bacteria</taxon>
        <taxon>Bacillati</taxon>
        <taxon>Bacillota</taxon>
        <taxon>Clostridia</taxon>
        <taxon>Lachnospirales</taxon>
        <taxon>Anaerotignaceae</taxon>
        <taxon>Anaerotignum</taxon>
    </lineage>
</organism>
<proteinExistence type="inferred from homology"/>
<feature type="transmembrane region" description="Helical" evidence="9">
    <location>
        <begin position="374"/>
        <end position="393"/>
    </location>
</feature>
<dbReference type="InterPro" id="IPR054384">
    <property type="entry name" value="SecDF_P1_head"/>
</dbReference>
<dbReference type="Gene3D" id="1.20.1640.10">
    <property type="entry name" value="Multidrug efflux transporter AcrB transmembrane domain"/>
    <property type="match status" value="1"/>
</dbReference>
<protein>
    <recommendedName>
        <fullName evidence="9">Protein translocase subunit SecD</fullName>
    </recommendedName>
</protein>
<feature type="transmembrane region" description="Helical" evidence="9">
    <location>
        <begin position="341"/>
        <end position="362"/>
    </location>
</feature>
<keyword evidence="3 9" id="KW-1003">Cell membrane</keyword>
<evidence type="ECO:0000313" key="13">
    <source>
        <dbReference type="EMBL" id="MBM6877157.1"/>
    </source>
</evidence>
<dbReference type="Pfam" id="PF21760">
    <property type="entry name" value="SecD_1st"/>
    <property type="match status" value="1"/>
</dbReference>
<evidence type="ECO:0000256" key="3">
    <source>
        <dbReference type="ARBA" id="ARBA00022475"/>
    </source>
</evidence>
<dbReference type="InterPro" id="IPR048631">
    <property type="entry name" value="SecD_1st"/>
</dbReference>
<keyword evidence="8 9" id="KW-0472">Membrane</keyword>
<evidence type="ECO:0000259" key="12">
    <source>
        <dbReference type="Pfam" id="PF22599"/>
    </source>
</evidence>
<comment type="caution">
    <text evidence="9">Lacks conserved residue(s) required for the propagation of feature annotation.</text>
</comment>
<dbReference type="PANTHER" id="PTHR30081:SF1">
    <property type="entry name" value="PROTEIN TRANSLOCASE SUBUNIT SECD"/>
    <property type="match status" value="1"/>
</dbReference>
<keyword evidence="14" id="KW-1185">Reference proteome</keyword>
<dbReference type="Proteomes" id="UP000729290">
    <property type="component" value="Unassembled WGS sequence"/>
</dbReference>
<dbReference type="InterPro" id="IPR048634">
    <property type="entry name" value="SecD_SecF_C"/>
</dbReference>
<evidence type="ECO:0000313" key="14">
    <source>
        <dbReference type="Proteomes" id="UP000729290"/>
    </source>
</evidence>
<keyword evidence="6 9" id="KW-1133">Transmembrane helix</keyword>
<evidence type="ECO:0000256" key="4">
    <source>
        <dbReference type="ARBA" id="ARBA00022692"/>
    </source>
</evidence>
<sequence length="412" mass="43751">MKSKGRLMLFLMLVLAVGLSFVALRGIGADGKWSAAQIKQGLDLSGGVYIVYEADKENVTQEEMNAAVSLIQGRLDWNGWTEAEVAQDGSNRIRVDIPGVENAEEAIREIGQTAQLAFKDEAGNVLLTGDMVVNATKQVGATSKNGPSEPYVALEFSDEGKQLFAEATKANIGKTIQIVMDDEIISSPMVSTEITDGNAIITGNFTGESAEELASLIRAGSLPFNLNVIHMKNVGARLGADALDSGVMAGMVGIALVLLFMLVVYKLLGLAADIALVVYIGLEMVLLSAFGITLTLPGIAGIILSIGMAVDANVVIFERIKEELVEGKTLRVSVKNGFSRALPAILDGNITTLIAAVVLFVFGSGTVKGFATTLMMGIIISMFTALCITRILVNGFMYSGIYNPKLYGLRTK</sequence>